<dbReference type="Gene3D" id="3.30.420.10">
    <property type="entry name" value="Ribonuclease H-like superfamily/Ribonuclease H"/>
    <property type="match status" value="1"/>
</dbReference>
<dbReference type="AlphaFoldDB" id="A0A482W4N6"/>
<dbReference type="InterPro" id="IPR036397">
    <property type="entry name" value="RNaseH_sf"/>
</dbReference>
<comment type="caution">
    <text evidence="1">The sequence shown here is derived from an EMBL/GenBank/DDBJ whole genome shotgun (WGS) entry which is preliminary data.</text>
</comment>
<dbReference type="PANTHER" id="PTHR47326">
    <property type="entry name" value="TRANSPOSABLE ELEMENT TC3 TRANSPOSASE-LIKE PROTEIN"/>
    <property type="match status" value="1"/>
</dbReference>
<dbReference type="GO" id="GO:0003676">
    <property type="term" value="F:nucleic acid binding"/>
    <property type="evidence" value="ECO:0007669"/>
    <property type="project" value="InterPro"/>
</dbReference>
<keyword evidence="2" id="KW-1185">Reference proteome</keyword>
<evidence type="ECO:0000313" key="2">
    <source>
        <dbReference type="Proteomes" id="UP000292052"/>
    </source>
</evidence>
<dbReference type="OrthoDB" id="6766291at2759"/>
<dbReference type="PANTHER" id="PTHR47326:SF1">
    <property type="entry name" value="HTH PSQ-TYPE DOMAIN-CONTAINING PROTEIN"/>
    <property type="match status" value="1"/>
</dbReference>
<dbReference type="STRING" id="1661398.A0A482W4N6"/>
<dbReference type="EMBL" id="QDEB01032477">
    <property type="protein sequence ID" value="RZC39627.1"/>
    <property type="molecule type" value="Genomic_DNA"/>
</dbReference>
<organism evidence="1 2">
    <name type="scientific">Asbolus verrucosus</name>
    <name type="common">Desert ironclad beetle</name>
    <dbReference type="NCBI Taxonomy" id="1661398"/>
    <lineage>
        <taxon>Eukaryota</taxon>
        <taxon>Metazoa</taxon>
        <taxon>Ecdysozoa</taxon>
        <taxon>Arthropoda</taxon>
        <taxon>Hexapoda</taxon>
        <taxon>Insecta</taxon>
        <taxon>Pterygota</taxon>
        <taxon>Neoptera</taxon>
        <taxon>Endopterygota</taxon>
        <taxon>Coleoptera</taxon>
        <taxon>Polyphaga</taxon>
        <taxon>Cucujiformia</taxon>
        <taxon>Tenebrionidae</taxon>
        <taxon>Pimeliinae</taxon>
        <taxon>Asbolus</taxon>
    </lineage>
</organism>
<name>A0A482W4N6_ASBVE</name>
<evidence type="ECO:0000313" key="1">
    <source>
        <dbReference type="EMBL" id="RZC39627.1"/>
    </source>
</evidence>
<accession>A0A482W4N6</accession>
<reference evidence="1 2" key="1">
    <citation type="submission" date="2017-03" db="EMBL/GenBank/DDBJ databases">
        <title>Genome of the blue death feigning beetle - Asbolus verrucosus.</title>
        <authorList>
            <person name="Rider S.D."/>
        </authorList>
    </citation>
    <scope>NUCLEOTIDE SEQUENCE [LARGE SCALE GENOMIC DNA]</scope>
    <source>
        <strain evidence="1">Butters</strain>
        <tissue evidence="1">Head and leg muscle</tissue>
    </source>
</reference>
<feature type="non-terminal residue" evidence="1">
    <location>
        <position position="75"/>
    </location>
</feature>
<dbReference type="Proteomes" id="UP000292052">
    <property type="component" value="Unassembled WGS sequence"/>
</dbReference>
<proteinExistence type="predicted"/>
<sequence>MDQIHTQYPQKVNVWCGIIGQNIIGPFFINGNLTRQVRQYLDETFPGRWIGRRDAIEWPARSPDLTLHNFFLWGY</sequence>
<protein>
    <submittedName>
        <fullName evidence="1">Uncharacterized protein</fullName>
    </submittedName>
</protein>
<gene>
    <name evidence="1" type="ORF">BDFB_015140</name>
</gene>